<evidence type="ECO:0000313" key="5">
    <source>
        <dbReference type="Proteomes" id="UP000663823"/>
    </source>
</evidence>
<accession>A0A819HTE2</accession>
<sequence length="371" mass="42047">MTVNNTTNDNARNSSYSQSGGKKFRRIASLTYQKLTTNTNEHLIPKTTSSVTNYPHNTSSQVLIVNSEYPWLRLPPTPQLPYPHHGQYAQINNISIWYTIYGPKNGAPVLFLHGGLSKSDYWGLQVRQLQKTYKCILMDSRAQGRSSSSSANITYDLMTSDVVSLLNYLGFSKVHLVGWSDGANIGLNLAMNHPDRLYSLFAFGANYHPSSGNDTSIPPVFAAYLERTQAEYEAFNPNKSYEILFNDLLTMWSIYPNWTKVDFEKIPLDLPVWIVDGDHDEVVSREQPDTMASWIRQAGELILPGTSHFAFIQEPTRFTTALEEFLTEVTKTTSCSNYRFLRSNSCLGISADSFYTLVLIFVFRWMLEYAG</sequence>
<dbReference type="Pfam" id="PF00561">
    <property type="entry name" value="Abhydrolase_1"/>
    <property type="match status" value="1"/>
</dbReference>
<dbReference type="InterPro" id="IPR000073">
    <property type="entry name" value="AB_hydrolase_1"/>
</dbReference>
<comment type="caution">
    <text evidence="4">The sequence shown here is derived from an EMBL/GenBank/DDBJ whole genome shotgun (WGS) entry which is preliminary data.</text>
</comment>
<proteinExistence type="predicted"/>
<dbReference type="Gene3D" id="3.40.50.1820">
    <property type="entry name" value="alpha/beta hydrolase"/>
    <property type="match status" value="1"/>
</dbReference>
<evidence type="ECO:0000256" key="1">
    <source>
        <dbReference type="SAM" id="MobiDB-lite"/>
    </source>
</evidence>
<dbReference type="AlphaFoldDB" id="A0A819HTE2"/>
<dbReference type="SUPFAM" id="SSF53474">
    <property type="entry name" value="alpha/beta-Hydrolases"/>
    <property type="match status" value="1"/>
</dbReference>
<feature type="region of interest" description="Disordered" evidence="1">
    <location>
        <begin position="1"/>
        <end position="22"/>
    </location>
</feature>
<organism evidence="4 5">
    <name type="scientific">Rotaria sordida</name>
    <dbReference type="NCBI Taxonomy" id="392033"/>
    <lineage>
        <taxon>Eukaryota</taxon>
        <taxon>Metazoa</taxon>
        <taxon>Spiralia</taxon>
        <taxon>Gnathifera</taxon>
        <taxon>Rotifera</taxon>
        <taxon>Eurotatoria</taxon>
        <taxon>Bdelloidea</taxon>
        <taxon>Philodinida</taxon>
        <taxon>Philodinidae</taxon>
        <taxon>Rotaria</taxon>
    </lineage>
</organism>
<dbReference type="EMBL" id="CAJOAX010004337">
    <property type="protein sequence ID" value="CAF3901234.1"/>
    <property type="molecule type" value="Genomic_DNA"/>
</dbReference>
<feature type="compositionally biased region" description="Polar residues" evidence="1">
    <location>
        <begin position="1"/>
        <end position="20"/>
    </location>
</feature>
<dbReference type="InterPro" id="IPR050471">
    <property type="entry name" value="AB_hydrolase"/>
</dbReference>
<name>A0A819HTE2_9BILA</name>
<feature type="domain" description="AB hydrolase-1" evidence="3">
    <location>
        <begin position="108"/>
        <end position="238"/>
    </location>
</feature>
<feature type="transmembrane region" description="Helical" evidence="2">
    <location>
        <begin position="347"/>
        <end position="367"/>
    </location>
</feature>
<evidence type="ECO:0000259" key="3">
    <source>
        <dbReference type="Pfam" id="PF00561"/>
    </source>
</evidence>
<gene>
    <name evidence="4" type="ORF">OTI717_LOCUS23797</name>
</gene>
<keyword evidence="2" id="KW-0472">Membrane</keyword>
<keyword evidence="2" id="KW-0812">Transmembrane</keyword>
<dbReference type="PANTHER" id="PTHR43433:SF5">
    <property type="entry name" value="AB HYDROLASE-1 DOMAIN-CONTAINING PROTEIN"/>
    <property type="match status" value="1"/>
</dbReference>
<dbReference type="PANTHER" id="PTHR43433">
    <property type="entry name" value="HYDROLASE, ALPHA/BETA FOLD FAMILY PROTEIN"/>
    <property type="match status" value="1"/>
</dbReference>
<dbReference type="Proteomes" id="UP000663823">
    <property type="component" value="Unassembled WGS sequence"/>
</dbReference>
<keyword evidence="2" id="KW-1133">Transmembrane helix</keyword>
<evidence type="ECO:0000256" key="2">
    <source>
        <dbReference type="SAM" id="Phobius"/>
    </source>
</evidence>
<protein>
    <recommendedName>
        <fullName evidence="3">AB hydrolase-1 domain-containing protein</fullName>
    </recommendedName>
</protein>
<reference evidence="4" key="1">
    <citation type="submission" date="2021-02" db="EMBL/GenBank/DDBJ databases">
        <authorList>
            <person name="Nowell W R."/>
        </authorList>
    </citation>
    <scope>NUCLEOTIDE SEQUENCE</scope>
</reference>
<dbReference type="InterPro" id="IPR029058">
    <property type="entry name" value="AB_hydrolase_fold"/>
</dbReference>
<evidence type="ECO:0000313" key="4">
    <source>
        <dbReference type="EMBL" id="CAF3901234.1"/>
    </source>
</evidence>